<accession>A0A7J7TAU8</accession>
<evidence type="ECO:0000313" key="1">
    <source>
        <dbReference type="EMBL" id="KAF6297600.1"/>
    </source>
</evidence>
<dbReference type="Proteomes" id="UP000558488">
    <property type="component" value="Unassembled WGS sequence"/>
</dbReference>
<dbReference type="EMBL" id="JACAGB010000030">
    <property type="protein sequence ID" value="KAF6297600.1"/>
    <property type="molecule type" value="Genomic_DNA"/>
</dbReference>
<sequence length="183" mass="20897">MGNWLPRCLKASPSPSASPKLGWSSRQVKCESEVHEEAARDTRAMEAVPVTPKSEKLNLGAIKHCHLKNIRAPMTPQEQDKRKKNEHELITQADMLKDPEQHVVYRFVCSLFSAEHLTAECAIVALIYVERIMRYAVIDLCPTNWKRLLLGAAIVAYELWDKQALWDVPYCRLINNIITAEDM</sequence>
<reference evidence="1 2" key="1">
    <citation type="journal article" date="2020" name="Nature">
        <title>Six reference-quality genomes reveal evolution of bat adaptations.</title>
        <authorList>
            <person name="Jebb D."/>
            <person name="Huang Z."/>
            <person name="Pippel M."/>
            <person name="Hughes G.M."/>
            <person name="Lavrichenko K."/>
            <person name="Devanna P."/>
            <person name="Winkler S."/>
            <person name="Jermiin L.S."/>
            <person name="Skirmuntt E.C."/>
            <person name="Katzourakis A."/>
            <person name="Burkitt-Gray L."/>
            <person name="Ray D.A."/>
            <person name="Sullivan K.A.M."/>
            <person name="Roscito J.G."/>
            <person name="Kirilenko B.M."/>
            <person name="Davalos L.M."/>
            <person name="Corthals A.P."/>
            <person name="Power M.L."/>
            <person name="Jones G."/>
            <person name="Ransome R.D."/>
            <person name="Dechmann D.K.N."/>
            <person name="Locatelli A.G."/>
            <person name="Puechmaille S.J."/>
            <person name="Fedrigo O."/>
            <person name="Jarvis E.D."/>
            <person name="Hiller M."/>
            <person name="Vernes S.C."/>
            <person name="Myers E.W."/>
            <person name="Teeling E.C."/>
        </authorList>
    </citation>
    <scope>NUCLEOTIDE SEQUENCE [LARGE SCALE GENOMIC DNA]</scope>
    <source>
        <strain evidence="1">MPipKuh1</strain>
        <tissue evidence="1">Flight muscle</tissue>
    </source>
</reference>
<evidence type="ECO:0008006" key="3">
    <source>
        <dbReference type="Google" id="ProtNLM"/>
    </source>
</evidence>
<dbReference type="CDD" id="cd20540">
    <property type="entry name" value="CYCLIN_CCNY_like"/>
    <property type="match status" value="1"/>
</dbReference>
<evidence type="ECO:0000313" key="2">
    <source>
        <dbReference type="Proteomes" id="UP000558488"/>
    </source>
</evidence>
<proteinExistence type="predicted"/>
<dbReference type="AlphaFoldDB" id="A0A7J7TAU8"/>
<comment type="caution">
    <text evidence="1">The sequence shown here is derived from an EMBL/GenBank/DDBJ whole genome shotgun (WGS) entry which is preliminary data.</text>
</comment>
<keyword evidence="2" id="KW-1185">Reference proteome</keyword>
<gene>
    <name evidence="1" type="ORF">mPipKuh1_009685</name>
</gene>
<dbReference type="PANTHER" id="PTHR14248">
    <property type="entry name" value="CYCLIN Y, ISOFORM A"/>
    <property type="match status" value="1"/>
</dbReference>
<organism evidence="1 2">
    <name type="scientific">Pipistrellus kuhlii</name>
    <name type="common">Kuhl's pipistrelle</name>
    <dbReference type="NCBI Taxonomy" id="59472"/>
    <lineage>
        <taxon>Eukaryota</taxon>
        <taxon>Metazoa</taxon>
        <taxon>Chordata</taxon>
        <taxon>Craniata</taxon>
        <taxon>Vertebrata</taxon>
        <taxon>Euteleostomi</taxon>
        <taxon>Mammalia</taxon>
        <taxon>Eutheria</taxon>
        <taxon>Laurasiatheria</taxon>
        <taxon>Chiroptera</taxon>
        <taxon>Yangochiroptera</taxon>
        <taxon>Vespertilionidae</taxon>
        <taxon>Pipistrellus</taxon>
    </lineage>
</organism>
<name>A0A7J7TAU8_PIPKU</name>
<dbReference type="Gene3D" id="1.10.472.10">
    <property type="entry name" value="Cyclin-like"/>
    <property type="match status" value="1"/>
</dbReference>
<protein>
    <recommendedName>
        <fullName evidence="3">Cyclin N-terminal domain-containing protein</fullName>
    </recommendedName>
</protein>